<dbReference type="RefSeq" id="XP_004995665.1">
    <property type="nucleotide sequence ID" value="XM_004995608.1"/>
</dbReference>
<dbReference type="KEGG" id="sre:PTSG_03074"/>
<keyword evidence="1" id="KW-1133">Transmembrane helix</keyword>
<keyword evidence="1" id="KW-0472">Membrane</keyword>
<proteinExistence type="predicted"/>
<dbReference type="EMBL" id="GL832961">
    <property type="protein sequence ID" value="EGD82429.1"/>
    <property type="molecule type" value="Genomic_DNA"/>
</dbReference>
<evidence type="ECO:0000256" key="1">
    <source>
        <dbReference type="SAM" id="Phobius"/>
    </source>
</evidence>
<keyword evidence="1" id="KW-0812">Transmembrane</keyword>
<accession>F2U463</accession>
<gene>
    <name evidence="2" type="ORF">PTSG_03074</name>
</gene>
<dbReference type="AlphaFoldDB" id="F2U463"/>
<evidence type="ECO:0000313" key="3">
    <source>
        <dbReference type="Proteomes" id="UP000007799"/>
    </source>
</evidence>
<keyword evidence="3" id="KW-1185">Reference proteome</keyword>
<dbReference type="Proteomes" id="UP000007799">
    <property type="component" value="Unassembled WGS sequence"/>
</dbReference>
<dbReference type="GeneID" id="16076249"/>
<sequence>MQSVFMEAPASFKTRLVFGIMLSALLFLHCYWYTLFFVMLGKYLSKGQVKDISETDADNRKYNAATSKTTHRRAKKAN</sequence>
<feature type="transmembrane region" description="Helical" evidence="1">
    <location>
        <begin position="16"/>
        <end position="40"/>
    </location>
</feature>
<reference evidence="2" key="1">
    <citation type="submission" date="2009-08" db="EMBL/GenBank/DDBJ databases">
        <title>Annotation of Salpingoeca rosetta.</title>
        <authorList>
            <consortium name="The Broad Institute Genome Sequencing Platform"/>
            <person name="Russ C."/>
            <person name="Cuomo C."/>
            <person name="Burger G."/>
            <person name="Gray M.W."/>
            <person name="Holland P.W.H."/>
            <person name="King N."/>
            <person name="Lang F.B.F."/>
            <person name="Roger A.J."/>
            <person name="Ruiz-Trillo I."/>
            <person name="Young S.K."/>
            <person name="Zeng Q."/>
            <person name="Gargeya S."/>
            <person name="Alvarado L."/>
            <person name="Berlin A."/>
            <person name="Chapman S.B."/>
            <person name="Chen Z."/>
            <person name="Freedman E."/>
            <person name="Gellesch M."/>
            <person name="Goldberg J."/>
            <person name="Griggs A."/>
            <person name="Gujja S."/>
            <person name="Heilman E."/>
            <person name="Heiman D."/>
            <person name="Howarth C."/>
            <person name="Mehta T."/>
            <person name="Neiman D."/>
            <person name="Pearson M."/>
            <person name="Roberts A."/>
            <person name="Saif S."/>
            <person name="Shea T."/>
            <person name="Shenoy N."/>
            <person name="Sisk P."/>
            <person name="Stolte C."/>
            <person name="Sykes S."/>
            <person name="White J."/>
            <person name="Yandava C."/>
            <person name="Haas B."/>
            <person name="Nusbaum C."/>
            <person name="Birren B."/>
        </authorList>
    </citation>
    <scope>NUCLEOTIDE SEQUENCE [LARGE SCALE GENOMIC DNA]</scope>
    <source>
        <strain evidence="2">ATCC 50818</strain>
    </source>
</reference>
<organism evidence="3">
    <name type="scientific">Salpingoeca rosetta (strain ATCC 50818 / BSB-021)</name>
    <dbReference type="NCBI Taxonomy" id="946362"/>
    <lineage>
        <taxon>Eukaryota</taxon>
        <taxon>Choanoflagellata</taxon>
        <taxon>Craspedida</taxon>
        <taxon>Salpingoecidae</taxon>
        <taxon>Salpingoeca</taxon>
    </lineage>
</organism>
<dbReference type="InParanoid" id="F2U463"/>
<protein>
    <submittedName>
        <fullName evidence="2">Uncharacterized protein</fullName>
    </submittedName>
</protein>
<name>F2U463_SALR5</name>
<evidence type="ECO:0000313" key="2">
    <source>
        <dbReference type="EMBL" id="EGD82429.1"/>
    </source>
</evidence>